<evidence type="ECO:0000259" key="14">
    <source>
        <dbReference type="Pfam" id="PF06747"/>
    </source>
</evidence>
<reference evidence="15" key="1">
    <citation type="submission" date="2013-11" db="EMBL/GenBank/DDBJ databases">
        <title>Genome sequence of the fusiform rust pathogen reveals effectors for host alternation and coevolution with pine.</title>
        <authorList>
            <consortium name="DOE Joint Genome Institute"/>
            <person name="Smith K."/>
            <person name="Pendleton A."/>
            <person name="Kubisiak T."/>
            <person name="Anderson C."/>
            <person name="Salamov A."/>
            <person name="Aerts A."/>
            <person name="Riley R."/>
            <person name="Clum A."/>
            <person name="Lindquist E."/>
            <person name="Ence D."/>
            <person name="Campbell M."/>
            <person name="Kronenberg Z."/>
            <person name="Feau N."/>
            <person name="Dhillon B."/>
            <person name="Hamelin R."/>
            <person name="Burleigh J."/>
            <person name="Smith J."/>
            <person name="Yandell M."/>
            <person name="Nelson C."/>
            <person name="Grigoriev I."/>
            <person name="Davis J."/>
        </authorList>
    </citation>
    <scope>NUCLEOTIDE SEQUENCE</scope>
    <source>
        <strain evidence="15">G11</strain>
    </source>
</reference>
<dbReference type="Pfam" id="PF06747">
    <property type="entry name" value="CHCH"/>
    <property type="match status" value="1"/>
</dbReference>
<dbReference type="GO" id="GO:0005758">
    <property type="term" value="C:mitochondrial intermembrane space"/>
    <property type="evidence" value="ECO:0007669"/>
    <property type="project" value="TreeGrafter"/>
</dbReference>
<feature type="transmembrane region" description="Helical" evidence="13">
    <location>
        <begin position="52"/>
        <end position="72"/>
    </location>
</feature>
<evidence type="ECO:0000256" key="8">
    <source>
        <dbReference type="ARBA" id="ARBA00023128"/>
    </source>
</evidence>
<keyword evidence="10" id="KW-0676">Redox-active center</keyword>
<evidence type="ECO:0000256" key="10">
    <source>
        <dbReference type="ARBA" id="ARBA00023284"/>
    </source>
</evidence>
<keyword evidence="16" id="KW-1185">Reference proteome</keyword>
<keyword evidence="9" id="KW-1015">Disulfide bond</keyword>
<evidence type="ECO:0000313" key="15">
    <source>
        <dbReference type="EMBL" id="KAG0150904.1"/>
    </source>
</evidence>
<keyword evidence="13" id="KW-0472">Membrane</keyword>
<organism evidence="15 16">
    <name type="scientific">Cronartium quercuum f. sp. fusiforme G11</name>
    <dbReference type="NCBI Taxonomy" id="708437"/>
    <lineage>
        <taxon>Eukaryota</taxon>
        <taxon>Fungi</taxon>
        <taxon>Dikarya</taxon>
        <taxon>Basidiomycota</taxon>
        <taxon>Pucciniomycotina</taxon>
        <taxon>Pucciniomycetes</taxon>
        <taxon>Pucciniales</taxon>
        <taxon>Coleosporiaceae</taxon>
        <taxon>Cronartium</taxon>
    </lineage>
</organism>
<keyword evidence="7" id="KW-0811">Translocation</keyword>
<evidence type="ECO:0000256" key="12">
    <source>
        <dbReference type="SAM" id="MobiDB-lite"/>
    </source>
</evidence>
<keyword evidence="6" id="KW-0560">Oxidoreductase</keyword>
<dbReference type="InterPro" id="IPR010625">
    <property type="entry name" value="CHCH"/>
</dbReference>
<proteinExistence type="predicted"/>
<keyword evidence="4" id="KW-0813">Transport</keyword>
<keyword evidence="13" id="KW-1133">Transmembrane helix</keyword>
<dbReference type="InterPro" id="IPR039289">
    <property type="entry name" value="CHCHD4"/>
</dbReference>
<sequence>MASLFQQRSLMKISNRSAALIRPRLIQTISPIRLISSQSEVRTSKSKLSGPITAFGLLGILGVVGLAFGASAKSQQHTLKLEKNKVVISTEENPGSESIEEISSEPGKESEDSSSTQQSAFNPETGEINWDCPCLGGMAHGVCGEQFKAAFGCFVYSEAEPKGVECIDKFKLMQDCFREHPDIYGEELIGQEEDQQSNEEQISNEIEDDNSRTLSSPTTFSKLENSSNLAIPSSTTDTHSSNSKLPISDSTSLTNRPSADT</sequence>
<accession>A0A9P6NVE9</accession>
<dbReference type="PANTHER" id="PTHR21622:SF0">
    <property type="entry name" value="COILED-COIL-HELIX-COILED-COIL-HELIX DOMAIN CONTAINING 4"/>
    <property type="match status" value="1"/>
</dbReference>
<evidence type="ECO:0000256" key="4">
    <source>
        <dbReference type="ARBA" id="ARBA00022448"/>
    </source>
</evidence>
<evidence type="ECO:0000256" key="5">
    <source>
        <dbReference type="ARBA" id="ARBA00022927"/>
    </source>
</evidence>
<dbReference type="OrthoDB" id="7481291at2759"/>
<feature type="region of interest" description="Disordered" evidence="12">
    <location>
        <begin position="191"/>
        <end position="261"/>
    </location>
</feature>
<evidence type="ECO:0000256" key="7">
    <source>
        <dbReference type="ARBA" id="ARBA00023010"/>
    </source>
</evidence>
<dbReference type="Proteomes" id="UP000886653">
    <property type="component" value="Unassembled WGS sequence"/>
</dbReference>
<feature type="region of interest" description="Disordered" evidence="12">
    <location>
        <begin position="90"/>
        <end position="122"/>
    </location>
</feature>
<evidence type="ECO:0000256" key="3">
    <source>
        <dbReference type="ARBA" id="ARBA00013714"/>
    </source>
</evidence>
<dbReference type="Gene3D" id="1.10.287.2900">
    <property type="match status" value="1"/>
</dbReference>
<dbReference type="AlphaFoldDB" id="A0A9P6NVE9"/>
<dbReference type="GO" id="GO:0005743">
    <property type="term" value="C:mitochondrial inner membrane"/>
    <property type="evidence" value="ECO:0007669"/>
    <property type="project" value="UniProtKB-SubCell"/>
</dbReference>
<comment type="cofactor">
    <cofactor evidence="1">
        <name>Cu(2+)</name>
        <dbReference type="ChEBI" id="CHEBI:29036"/>
    </cofactor>
</comment>
<evidence type="ECO:0000256" key="6">
    <source>
        <dbReference type="ARBA" id="ARBA00023002"/>
    </source>
</evidence>
<protein>
    <recommendedName>
        <fullName evidence="3">Mitochondrial intermembrane space import and assembly protein 40</fullName>
    </recommendedName>
    <alternativeName>
        <fullName evidence="11">Mitochondrial import inner membrane translocase TIM40</fullName>
    </alternativeName>
</protein>
<comment type="caution">
    <text evidence="15">The sequence shown here is derived from an EMBL/GenBank/DDBJ whole genome shotgun (WGS) entry which is preliminary data.</text>
</comment>
<dbReference type="GO" id="GO:0045041">
    <property type="term" value="P:protein import into mitochondrial intermembrane space"/>
    <property type="evidence" value="ECO:0007669"/>
    <property type="project" value="InterPro"/>
</dbReference>
<feature type="domain" description="CHCH" evidence="14">
    <location>
        <begin position="143"/>
        <end position="178"/>
    </location>
</feature>
<comment type="subcellular location">
    <subcellularLocation>
        <location evidence="2">Mitochondrion inner membrane</location>
        <topology evidence="2">Single-pass type II membrane protein</topology>
        <orientation evidence="2">Intermembrane side</orientation>
    </subcellularLocation>
</comment>
<evidence type="ECO:0000256" key="1">
    <source>
        <dbReference type="ARBA" id="ARBA00001973"/>
    </source>
</evidence>
<evidence type="ECO:0000256" key="11">
    <source>
        <dbReference type="ARBA" id="ARBA00033150"/>
    </source>
</evidence>
<keyword evidence="13" id="KW-0812">Transmembrane</keyword>
<evidence type="ECO:0000256" key="13">
    <source>
        <dbReference type="SAM" id="Phobius"/>
    </source>
</evidence>
<feature type="compositionally biased region" description="Polar residues" evidence="12">
    <location>
        <begin position="113"/>
        <end position="122"/>
    </location>
</feature>
<evidence type="ECO:0000313" key="16">
    <source>
        <dbReference type="Proteomes" id="UP000886653"/>
    </source>
</evidence>
<gene>
    <name evidence="15" type="ORF">CROQUDRAFT_87354</name>
</gene>
<name>A0A9P6NVE9_9BASI</name>
<dbReference type="PANTHER" id="PTHR21622">
    <property type="entry name" value="COILED-COIL-HELIX-COILED-COIL-HELIX DOMAIN CONTAINING 4"/>
    <property type="match status" value="1"/>
</dbReference>
<dbReference type="PROSITE" id="PS51808">
    <property type="entry name" value="CHCH"/>
    <property type="match status" value="1"/>
</dbReference>
<evidence type="ECO:0000256" key="9">
    <source>
        <dbReference type="ARBA" id="ARBA00023157"/>
    </source>
</evidence>
<dbReference type="EMBL" id="MU167216">
    <property type="protein sequence ID" value="KAG0150904.1"/>
    <property type="molecule type" value="Genomic_DNA"/>
</dbReference>
<feature type="compositionally biased region" description="Polar residues" evidence="12">
    <location>
        <begin position="212"/>
        <end position="261"/>
    </location>
</feature>
<keyword evidence="8" id="KW-0496">Mitochondrion</keyword>
<dbReference type="GO" id="GO:0015035">
    <property type="term" value="F:protein-disulfide reductase activity"/>
    <property type="evidence" value="ECO:0007669"/>
    <property type="project" value="InterPro"/>
</dbReference>
<keyword evidence="5" id="KW-0653">Protein transport</keyword>
<evidence type="ECO:0000256" key="2">
    <source>
        <dbReference type="ARBA" id="ARBA00004164"/>
    </source>
</evidence>